<evidence type="ECO:0000313" key="2">
    <source>
        <dbReference type="Proteomes" id="UP001589862"/>
    </source>
</evidence>
<evidence type="ECO:0008006" key="3">
    <source>
        <dbReference type="Google" id="ProtNLM"/>
    </source>
</evidence>
<proteinExistence type="predicted"/>
<reference evidence="1 2" key="1">
    <citation type="submission" date="2024-09" db="EMBL/GenBank/DDBJ databases">
        <authorList>
            <person name="Sun Q."/>
            <person name="Mori K."/>
        </authorList>
    </citation>
    <scope>NUCLEOTIDE SEQUENCE [LARGE SCALE GENOMIC DNA]</scope>
    <source>
        <strain evidence="1 2">NCAIM B.02604</strain>
    </source>
</reference>
<dbReference type="SUPFAM" id="SSF81606">
    <property type="entry name" value="PP2C-like"/>
    <property type="match status" value="1"/>
</dbReference>
<comment type="caution">
    <text evidence="1">The sequence shown here is derived from an EMBL/GenBank/DDBJ whole genome shotgun (WGS) entry which is preliminary data.</text>
</comment>
<dbReference type="EMBL" id="JBHLUB010000032">
    <property type="protein sequence ID" value="MFC0582985.1"/>
    <property type="molecule type" value="Genomic_DNA"/>
</dbReference>
<sequence>MKKLLKTLTDGIAIRGSEHVQQDVWGRENSTLWVIDGATRASTEENMTVAAWVTKLSAKIAQLARDSPSLSLQELLKQAIVEARSTTTGWHPSATISLARLHPTAIELLVLGDAGALVRTELGDHAGIQDNRLQNVGAQIRAKRQLARQQGNITEAKKLTQELLSEEDRWRNKENGFWVVGADPKAAEEAVHHRFENARGIVLMSDGVYGEIGKFLGNRETAWEALTSNLEECLLQLRHQRLEESGAVDDMSAAVGG</sequence>
<gene>
    <name evidence="1" type="ORF">ACFFFR_11465</name>
</gene>
<dbReference type="InterPro" id="IPR036457">
    <property type="entry name" value="PPM-type-like_dom_sf"/>
</dbReference>
<keyword evidence="2" id="KW-1185">Reference proteome</keyword>
<accession>A0ABV6PCZ1</accession>
<evidence type="ECO:0000313" key="1">
    <source>
        <dbReference type="EMBL" id="MFC0582985.1"/>
    </source>
</evidence>
<name>A0ABV6PCZ1_9MICC</name>
<dbReference type="RefSeq" id="WP_377460584.1">
    <property type="nucleotide sequence ID" value="NZ_JBHLUB010000032.1"/>
</dbReference>
<dbReference type="Proteomes" id="UP001589862">
    <property type="component" value="Unassembled WGS sequence"/>
</dbReference>
<organism evidence="1 2">
    <name type="scientific">Micrococcoides hystricis</name>
    <dbReference type="NCBI Taxonomy" id="1572761"/>
    <lineage>
        <taxon>Bacteria</taxon>
        <taxon>Bacillati</taxon>
        <taxon>Actinomycetota</taxon>
        <taxon>Actinomycetes</taxon>
        <taxon>Micrococcales</taxon>
        <taxon>Micrococcaceae</taxon>
        <taxon>Micrococcoides</taxon>
    </lineage>
</organism>
<protein>
    <recommendedName>
        <fullName evidence="3">PPM-type phosphatase domain-containing protein</fullName>
    </recommendedName>
</protein>
<dbReference type="Gene3D" id="3.60.40.10">
    <property type="entry name" value="PPM-type phosphatase domain"/>
    <property type="match status" value="1"/>
</dbReference>